<keyword evidence="6" id="KW-1185">Reference proteome</keyword>
<evidence type="ECO:0000313" key="6">
    <source>
        <dbReference type="Proteomes" id="UP000621510"/>
    </source>
</evidence>
<dbReference type="EMBL" id="JAERRG010000019">
    <property type="protein sequence ID" value="MBL1117860.1"/>
    <property type="molecule type" value="Genomic_DNA"/>
</dbReference>
<dbReference type="InterPro" id="IPR025751">
    <property type="entry name" value="RsbRD_N_dom"/>
</dbReference>
<dbReference type="PANTHER" id="PTHR33744">
    <property type="entry name" value="CARBOHYDRATE DIACID REGULATOR"/>
    <property type="match status" value="1"/>
</dbReference>
<evidence type="ECO:0000313" key="5">
    <source>
        <dbReference type="EMBL" id="MBL1117860.1"/>
    </source>
</evidence>
<reference evidence="5 6" key="1">
    <citation type="submission" date="2021-01" db="EMBL/GenBank/DDBJ databases">
        <title>WGS of actinomycetes isolated from Thailand.</title>
        <authorList>
            <person name="Thawai C."/>
        </authorList>
    </citation>
    <scope>NUCLEOTIDE SEQUENCE [LARGE SCALE GENOMIC DNA]</scope>
    <source>
        <strain evidence="5 6">CA3R110</strain>
    </source>
</reference>
<comment type="caution">
    <text evidence="5">The sequence shown here is derived from an EMBL/GenBank/DDBJ whole genome shotgun (WGS) entry which is preliminary data.</text>
</comment>
<dbReference type="Gene3D" id="1.10.10.2840">
    <property type="entry name" value="PucR C-terminal helix-turn-helix domain"/>
    <property type="match status" value="1"/>
</dbReference>
<organism evidence="5 6">
    <name type="scientific">Streptomyces endocoffeicus</name>
    <dbReference type="NCBI Taxonomy" id="2898945"/>
    <lineage>
        <taxon>Bacteria</taxon>
        <taxon>Bacillati</taxon>
        <taxon>Actinomycetota</taxon>
        <taxon>Actinomycetes</taxon>
        <taxon>Kitasatosporales</taxon>
        <taxon>Streptomycetaceae</taxon>
        <taxon>Streptomyces</taxon>
    </lineage>
</organism>
<accession>A0ABS1PZK4</accession>
<evidence type="ECO:0000259" key="4">
    <source>
        <dbReference type="Pfam" id="PF17853"/>
    </source>
</evidence>
<feature type="domain" description="CdaR GGDEF-like" evidence="4">
    <location>
        <begin position="183"/>
        <end position="293"/>
    </location>
</feature>
<dbReference type="Proteomes" id="UP000621510">
    <property type="component" value="Unassembled WGS sequence"/>
</dbReference>
<evidence type="ECO:0000256" key="1">
    <source>
        <dbReference type="ARBA" id="ARBA00006754"/>
    </source>
</evidence>
<dbReference type="PANTHER" id="PTHR33744:SF15">
    <property type="entry name" value="CARBOHYDRATE DIACID REGULATOR"/>
    <property type="match status" value="1"/>
</dbReference>
<feature type="domain" description="RsbT co-antagonist protein RsbRD N-terminal" evidence="3">
    <location>
        <begin position="22"/>
        <end position="162"/>
    </location>
</feature>
<proteinExistence type="inferred from homology"/>
<gene>
    <name evidence="5" type="ORF">JK364_36610</name>
</gene>
<comment type="similarity">
    <text evidence="1">Belongs to the CdaR family.</text>
</comment>
<dbReference type="Pfam" id="PF17853">
    <property type="entry name" value="GGDEF_2"/>
    <property type="match status" value="1"/>
</dbReference>
<dbReference type="InterPro" id="IPR051448">
    <property type="entry name" value="CdaR-like_regulators"/>
</dbReference>
<evidence type="ECO:0000259" key="3">
    <source>
        <dbReference type="Pfam" id="PF14361"/>
    </source>
</evidence>
<dbReference type="InterPro" id="IPR025736">
    <property type="entry name" value="PucR_C-HTH_dom"/>
</dbReference>
<dbReference type="RefSeq" id="WP_201855682.1">
    <property type="nucleotide sequence ID" value="NZ_JAERRG010000019.1"/>
</dbReference>
<protein>
    <submittedName>
        <fullName evidence="5">Helix-turn-helix domain-containing protein</fullName>
    </submittedName>
</protein>
<feature type="domain" description="PucR C-terminal helix-turn-helix" evidence="2">
    <location>
        <begin position="344"/>
        <end position="401"/>
    </location>
</feature>
<sequence length="413" mass="44502">MTTADNDAVEGVVDTVEASLGRVVTSAVEAIWDQVPAYAACTAPELRSDVTVHVEAIFRALLTSVRLGRPARREDFPPTETQAGRRVRQGISLSDFLHAFRVAQLTLWETLLEMGGEDPDSRDAALALVGQVMRVIEVGSSLAAEAYLTAQQHDLAESDRVRRDLLEDLLAARDISAGPKQALLRAVGLEADARLVVLSATPVLTPAGGSAQQTLQDVVATLRRLVPRGFAVARQDEVVGVAPAQTGGTAAFTQTLGHLLPELRRQGLSVGISTHHAGLGKIPEAYAEACAAREGLGNEAGVIALPLVSSLDYLFLRHGDTARRLIRPDISRFVTEDLVNGSNLVATFLEYVASDLNARTTAQRLHVHPNTAYYRLERIAERTGCDLRRFADVLEILVAVRLLGGRRGRTHGL</sequence>
<name>A0ABS1PZK4_9ACTN</name>
<dbReference type="InterPro" id="IPR041522">
    <property type="entry name" value="CdaR_GGDEF"/>
</dbReference>
<evidence type="ECO:0000259" key="2">
    <source>
        <dbReference type="Pfam" id="PF13556"/>
    </source>
</evidence>
<dbReference type="Pfam" id="PF13556">
    <property type="entry name" value="HTH_30"/>
    <property type="match status" value="1"/>
</dbReference>
<dbReference type="Pfam" id="PF14361">
    <property type="entry name" value="RsbRD_N"/>
    <property type="match status" value="1"/>
</dbReference>
<dbReference type="InterPro" id="IPR042070">
    <property type="entry name" value="PucR_C-HTH_sf"/>
</dbReference>